<dbReference type="SUPFAM" id="SSF52980">
    <property type="entry name" value="Restriction endonuclease-like"/>
    <property type="match status" value="1"/>
</dbReference>
<organism evidence="1 2">
    <name type="scientific">Mycolicibacterium tokaiense</name>
    <dbReference type="NCBI Taxonomy" id="39695"/>
    <lineage>
        <taxon>Bacteria</taxon>
        <taxon>Bacillati</taxon>
        <taxon>Actinomycetota</taxon>
        <taxon>Actinomycetes</taxon>
        <taxon>Mycobacteriales</taxon>
        <taxon>Mycobacteriaceae</taxon>
        <taxon>Mycolicibacterium</taxon>
    </lineage>
</organism>
<dbReference type="InterPro" id="IPR011335">
    <property type="entry name" value="Restrct_endonuc-II-like"/>
</dbReference>
<protein>
    <submittedName>
        <fullName evidence="1">Cullin, a subunit of E3 ubiquitin ligase</fullName>
    </submittedName>
</protein>
<dbReference type="RefSeq" id="WP_115279818.1">
    <property type="nucleotide sequence ID" value="NZ_AP022600.1"/>
</dbReference>
<accession>A0A378TIU1</accession>
<sequence>MNDDVKPFVGREALSAGLVTVHELRSKHQWLFPDIYLSGHDAPTLWQRTFAAWLYSHREGVVAGQAAAALHGAKWVDEDEPIDLVWSQARPPSGIRTSNPRLPRAEFETLDGMRVTTAARTAFDLGRQQPRYPLTWHTLARLDALAAATGLTKEDIEVVAQRHRGARGLRKLRQALDLIDPGAQSPQETRIRILLINAGLPRTRTQIPVFDPLDGCWYFIDMGWEHGRVGVEYEGAYHQTDRGRYVRDIKKRDALTRLGWRIVWVLKEDTDWEIVQRVRRARETARSAAI</sequence>
<keyword evidence="1" id="KW-0436">Ligase</keyword>
<gene>
    <name evidence="1" type="ORF">NCTC10821_04272</name>
</gene>
<reference evidence="1 2" key="1">
    <citation type="submission" date="2018-06" db="EMBL/GenBank/DDBJ databases">
        <authorList>
            <consortium name="Pathogen Informatics"/>
            <person name="Doyle S."/>
        </authorList>
    </citation>
    <scope>NUCLEOTIDE SEQUENCE [LARGE SCALE GENOMIC DNA]</scope>
    <source>
        <strain evidence="1 2">NCTC10821</strain>
    </source>
</reference>
<dbReference type="GO" id="GO:0016874">
    <property type="term" value="F:ligase activity"/>
    <property type="evidence" value="ECO:0007669"/>
    <property type="project" value="UniProtKB-KW"/>
</dbReference>
<dbReference type="AlphaFoldDB" id="A0A378TIU1"/>
<keyword evidence="2" id="KW-1185">Reference proteome</keyword>
<dbReference type="OrthoDB" id="4390288at2"/>
<evidence type="ECO:0000313" key="1">
    <source>
        <dbReference type="EMBL" id="STZ60728.1"/>
    </source>
</evidence>
<dbReference type="EMBL" id="UGQT01000001">
    <property type="protein sequence ID" value="STZ60728.1"/>
    <property type="molecule type" value="Genomic_DNA"/>
</dbReference>
<proteinExistence type="predicted"/>
<evidence type="ECO:0000313" key="2">
    <source>
        <dbReference type="Proteomes" id="UP000254978"/>
    </source>
</evidence>
<name>A0A378TIU1_9MYCO</name>
<dbReference type="Gene3D" id="3.40.960.10">
    <property type="entry name" value="VSR Endonuclease"/>
    <property type="match status" value="1"/>
</dbReference>
<dbReference type="Proteomes" id="UP000254978">
    <property type="component" value="Unassembled WGS sequence"/>
</dbReference>